<feature type="transmembrane region" description="Helical" evidence="2">
    <location>
        <begin position="6"/>
        <end position="30"/>
    </location>
</feature>
<name>A0A9N9LSV8_9HELO</name>
<keyword evidence="2" id="KW-0472">Membrane</keyword>
<keyword evidence="4" id="KW-1185">Reference proteome</keyword>
<dbReference type="Proteomes" id="UP000701801">
    <property type="component" value="Unassembled WGS sequence"/>
</dbReference>
<organism evidence="3 4">
    <name type="scientific">Hymenoscyphus albidus</name>
    <dbReference type="NCBI Taxonomy" id="595503"/>
    <lineage>
        <taxon>Eukaryota</taxon>
        <taxon>Fungi</taxon>
        <taxon>Dikarya</taxon>
        <taxon>Ascomycota</taxon>
        <taxon>Pezizomycotina</taxon>
        <taxon>Leotiomycetes</taxon>
        <taxon>Helotiales</taxon>
        <taxon>Helotiaceae</taxon>
        <taxon>Hymenoscyphus</taxon>
    </lineage>
</organism>
<dbReference type="OrthoDB" id="3565012at2759"/>
<proteinExistence type="predicted"/>
<evidence type="ECO:0000256" key="2">
    <source>
        <dbReference type="SAM" id="Phobius"/>
    </source>
</evidence>
<feature type="transmembrane region" description="Helical" evidence="2">
    <location>
        <begin position="100"/>
        <end position="121"/>
    </location>
</feature>
<feature type="region of interest" description="Disordered" evidence="1">
    <location>
        <begin position="41"/>
        <end position="64"/>
    </location>
</feature>
<feature type="compositionally biased region" description="Basic residues" evidence="1">
    <location>
        <begin position="54"/>
        <end position="64"/>
    </location>
</feature>
<reference evidence="3" key="1">
    <citation type="submission" date="2021-07" db="EMBL/GenBank/DDBJ databases">
        <authorList>
            <person name="Durling M."/>
        </authorList>
    </citation>
    <scope>NUCLEOTIDE SEQUENCE</scope>
</reference>
<dbReference type="AlphaFoldDB" id="A0A9N9LSV8"/>
<dbReference type="EMBL" id="CAJVRM010000286">
    <property type="protein sequence ID" value="CAG8978927.1"/>
    <property type="molecule type" value="Genomic_DNA"/>
</dbReference>
<evidence type="ECO:0000313" key="4">
    <source>
        <dbReference type="Proteomes" id="UP000701801"/>
    </source>
</evidence>
<evidence type="ECO:0000256" key="1">
    <source>
        <dbReference type="SAM" id="MobiDB-lite"/>
    </source>
</evidence>
<comment type="caution">
    <text evidence="3">The sequence shown here is derived from an EMBL/GenBank/DDBJ whole genome shotgun (WGS) entry which is preliminary data.</text>
</comment>
<accession>A0A9N9LSV8</accession>
<protein>
    <submittedName>
        <fullName evidence="3">Uncharacterized protein</fullName>
    </submittedName>
</protein>
<keyword evidence="2" id="KW-0812">Transmembrane</keyword>
<sequence>MAAIGAIAAIGTIGAIGSAGIFLAAGFPGLDGLGINTRDLFSSSERQPSSSRDKRMRIHNTRKSSQRFRIRSQAMEKYCHQIPRQNGIPQSGGTCHFCQLITVFLLLIAVGSLAVGVWRTFLTGDEGKGFTDAGWFATVGSTLYVVMDRVHGKCDFIKNGLK</sequence>
<gene>
    <name evidence="3" type="ORF">HYALB_00011189</name>
</gene>
<keyword evidence="2" id="KW-1133">Transmembrane helix</keyword>
<evidence type="ECO:0000313" key="3">
    <source>
        <dbReference type="EMBL" id="CAG8978927.1"/>
    </source>
</evidence>